<accession>A0A7W7RH86</accession>
<protein>
    <submittedName>
        <fullName evidence="1">Uncharacterized protein</fullName>
    </submittedName>
</protein>
<name>A0A7W7RH86_9ACTN</name>
<gene>
    <name evidence="1" type="ORF">F4561_002211</name>
</gene>
<comment type="caution">
    <text evidence="1">The sequence shown here is derived from an EMBL/GenBank/DDBJ whole genome shotgun (WGS) entry which is preliminary data.</text>
</comment>
<proteinExistence type="predicted"/>
<dbReference type="Proteomes" id="UP000523007">
    <property type="component" value="Unassembled WGS sequence"/>
</dbReference>
<dbReference type="RefSeq" id="WP_184577485.1">
    <property type="nucleotide sequence ID" value="NZ_JACHJT010000001.1"/>
</dbReference>
<dbReference type="EMBL" id="JACHJT010000001">
    <property type="protein sequence ID" value="MBB4931391.1"/>
    <property type="molecule type" value="Genomic_DNA"/>
</dbReference>
<dbReference type="AlphaFoldDB" id="A0A7W7RH86"/>
<keyword evidence="2" id="KW-1185">Reference proteome</keyword>
<evidence type="ECO:0000313" key="2">
    <source>
        <dbReference type="Proteomes" id="UP000523007"/>
    </source>
</evidence>
<organism evidence="1 2">
    <name type="scientific">Lipingzhangella halophila</name>
    <dbReference type="NCBI Taxonomy" id="1783352"/>
    <lineage>
        <taxon>Bacteria</taxon>
        <taxon>Bacillati</taxon>
        <taxon>Actinomycetota</taxon>
        <taxon>Actinomycetes</taxon>
        <taxon>Streptosporangiales</taxon>
        <taxon>Nocardiopsidaceae</taxon>
        <taxon>Lipingzhangella</taxon>
    </lineage>
</organism>
<sequence>MLTISFSQLALIVVVGVWIWNTTMAALDALHSRYELANGRVRRRWYAPGRNVTHPLHGPLVVRDIDTDPALSHPWVYAESHYEGHPARWVPTTELLPQRSAR</sequence>
<reference evidence="1 2" key="1">
    <citation type="submission" date="2020-08" db="EMBL/GenBank/DDBJ databases">
        <title>Sequencing the genomes of 1000 actinobacteria strains.</title>
        <authorList>
            <person name="Klenk H.-P."/>
        </authorList>
    </citation>
    <scope>NUCLEOTIDE SEQUENCE [LARGE SCALE GENOMIC DNA]</scope>
    <source>
        <strain evidence="1 2">DSM 102030</strain>
    </source>
</reference>
<evidence type="ECO:0000313" key="1">
    <source>
        <dbReference type="EMBL" id="MBB4931391.1"/>
    </source>
</evidence>